<dbReference type="EMBL" id="QKWP01004559">
    <property type="protein sequence ID" value="RIB00306.1"/>
    <property type="molecule type" value="Genomic_DNA"/>
</dbReference>
<reference evidence="1 2" key="1">
    <citation type="submission" date="2018-06" db="EMBL/GenBank/DDBJ databases">
        <title>Comparative genomics reveals the genomic features of Rhizophagus irregularis, R. cerebriforme, R. diaphanum and Gigaspora rosea, and their symbiotic lifestyle signature.</title>
        <authorList>
            <person name="Morin E."/>
            <person name="San Clemente H."/>
            <person name="Chen E.C.H."/>
            <person name="De La Providencia I."/>
            <person name="Hainaut M."/>
            <person name="Kuo A."/>
            <person name="Kohler A."/>
            <person name="Murat C."/>
            <person name="Tang N."/>
            <person name="Roy S."/>
            <person name="Loubradou J."/>
            <person name="Henrissat B."/>
            <person name="Grigoriev I.V."/>
            <person name="Corradi N."/>
            <person name="Roux C."/>
            <person name="Martin F.M."/>
        </authorList>
    </citation>
    <scope>NUCLEOTIDE SEQUENCE [LARGE SCALE GENOMIC DNA]</scope>
    <source>
        <strain evidence="1 2">DAOM 194757</strain>
    </source>
</reference>
<name>A0A397TZQ6_9GLOM</name>
<keyword evidence="2" id="KW-1185">Reference proteome</keyword>
<gene>
    <name evidence="1" type="ORF">C2G38_2234801</name>
</gene>
<evidence type="ECO:0000313" key="1">
    <source>
        <dbReference type="EMBL" id="RIB00306.1"/>
    </source>
</evidence>
<evidence type="ECO:0000313" key="2">
    <source>
        <dbReference type="Proteomes" id="UP000266673"/>
    </source>
</evidence>
<dbReference type="Proteomes" id="UP000266673">
    <property type="component" value="Unassembled WGS sequence"/>
</dbReference>
<dbReference type="AlphaFoldDB" id="A0A397TZQ6"/>
<organism evidence="1 2">
    <name type="scientific">Gigaspora rosea</name>
    <dbReference type="NCBI Taxonomy" id="44941"/>
    <lineage>
        <taxon>Eukaryota</taxon>
        <taxon>Fungi</taxon>
        <taxon>Fungi incertae sedis</taxon>
        <taxon>Mucoromycota</taxon>
        <taxon>Glomeromycotina</taxon>
        <taxon>Glomeromycetes</taxon>
        <taxon>Diversisporales</taxon>
        <taxon>Gigasporaceae</taxon>
        <taxon>Gigaspora</taxon>
    </lineage>
</organism>
<evidence type="ECO:0008006" key="3">
    <source>
        <dbReference type="Google" id="ProtNLM"/>
    </source>
</evidence>
<sequence>MKLGLEFAQNLANKRGGTCLSSSYHNRRTPLSWKCFKGHSWFARIDSIQRGTWCPHCVGKSEKLDIEYAKELARSRNGECLSDVYINYTTHLHWRCSKSHEWLASLNGIKNKNYWCPYCASTKLDISVAKAIAYSRGGGCLTDSYTNCKSQLLWRCNKNHQWYATLSHVKNDNTWCPYCSKYKRERLCRKIMSKYLGPPSKIRRPDFLKTLDHPIGLELDIYYPQYGFATEVQEEQHERYIEFFHNGDPNNFAKQQERD</sequence>
<protein>
    <recommendedName>
        <fullName evidence="3">Zinc-ribbon domain-containing protein</fullName>
    </recommendedName>
</protein>
<dbReference type="OrthoDB" id="2419021at2759"/>
<comment type="caution">
    <text evidence="1">The sequence shown here is derived from an EMBL/GenBank/DDBJ whole genome shotgun (WGS) entry which is preliminary data.</text>
</comment>
<proteinExistence type="predicted"/>
<accession>A0A397TZQ6</accession>